<evidence type="ECO:0000313" key="10">
    <source>
        <dbReference type="EMBL" id="KAG9238149.1"/>
    </source>
</evidence>
<evidence type="ECO:0000256" key="4">
    <source>
        <dbReference type="ARBA" id="ARBA00023163"/>
    </source>
</evidence>
<dbReference type="Pfam" id="PF00498">
    <property type="entry name" value="FHA"/>
    <property type="match status" value="1"/>
</dbReference>
<feature type="region of interest" description="Disordered" evidence="7">
    <location>
        <begin position="416"/>
        <end position="553"/>
    </location>
</feature>
<feature type="domain" description="Fork-head" evidence="9">
    <location>
        <begin position="328"/>
        <end position="416"/>
    </location>
</feature>
<keyword evidence="3 6" id="KW-0238">DNA-binding</keyword>
<dbReference type="SUPFAM" id="SSF49879">
    <property type="entry name" value="SMAD/FHA domain"/>
    <property type="match status" value="1"/>
</dbReference>
<feature type="compositionally biased region" description="Polar residues" evidence="7">
    <location>
        <begin position="13"/>
        <end position="26"/>
    </location>
</feature>
<dbReference type="GO" id="GO:0000981">
    <property type="term" value="F:DNA-binding transcription factor activity, RNA polymerase II-specific"/>
    <property type="evidence" value="ECO:0007669"/>
    <property type="project" value="TreeGrafter"/>
</dbReference>
<dbReference type="SMART" id="SM00339">
    <property type="entry name" value="FH"/>
    <property type="match status" value="1"/>
</dbReference>
<feature type="compositionally biased region" description="Low complexity" evidence="7">
    <location>
        <begin position="592"/>
        <end position="609"/>
    </location>
</feature>
<dbReference type="Pfam" id="PF00250">
    <property type="entry name" value="Forkhead"/>
    <property type="match status" value="1"/>
</dbReference>
<dbReference type="InterPro" id="IPR000253">
    <property type="entry name" value="FHA_dom"/>
</dbReference>
<dbReference type="PROSITE" id="PS50039">
    <property type="entry name" value="FORK_HEAD_3"/>
    <property type="match status" value="1"/>
</dbReference>
<dbReference type="InterPro" id="IPR036390">
    <property type="entry name" value="WH_DNA-bd_sf"/>
</dbReference>
<feature type="compositionally biased region" description="Polar residues" evidence="7">
    <location>
        <begin position="431"/>
        <end position="443"/>
    </location>
</feature>
<evidence type="ECO:0000259" key="8">
    <source>
        <dbReference type="PROSITE" id="PS50006"/>
    </source>
</evidence>
<feature type="region of interest" description="Disordered" evidence="7">
    <location>
        <begin position="578"/>
        <end position="653"/>
    </location>
</feature>
<gene>
    <name evidence="10" type="ORF">BJ875DRAFT_75747</name>
</gene>
<evidence type="ECO:0000256" key="2">
    <source>
        <dbReference type="ARBA" id="ARBA00023015"/>
    </source>
</evidence>
<organism evidence="10 11">
    <name type="scientific">Amylocarpus encephaloides</name>
    <dbReference type="NCBI Taxonomy" id="45428"/>
    <lineage>
        <taxon>Eukaryota</taxon>
        <taxon>Fungi</taxon>
        <taxon>Dikarya</taxon>
        <taxon>Ascomycota</taxon>
        <taxon>Pezizomycotina</taxon>
        <taxon>Leotiomycetes</taxon>
        <taxon>Helotiales</taxon>
        <taxon>Helotiales incertae sedis</taxon>
        <taxon>Amylocarpus</taxon>
    </lineage>
</organism>
<dbReference type="FunFam" id="1.10.10.10:FF:000030">
    <property type="entry name" value="Forkhead box protein K2"/>
    <property type="match status" value="1"/>
</dbReference>
<feature type="domain" description="FHA" evidence="8">
    <location>
        <begin position="124"/>
        <end position="194"/>
    </location>
</feature>
<dbReference type="SUPFAM" id="SSF46785">
    <property type="entry name" value="Winged helix' DNA-binding domain"/>
    <property type="match status" value="1"/>
</dbReference>
<comment type="caution">
    <text evidence="10">The sequence shown here is derived from an EMBL/GenBank/DDBJ whole genome shotgun (WGS) entry which is preliminary data.</text>
</comment>
<feature type="DNA-binding region" description="Fork-head" evidence="6">
    <location>
        <begin position="328"/>
        <end position="416"/>
    </location>
</feature>
<dbReference type="InterPro" id="IPR008984">
    <property type="entry name" value="SMAD_FHA_dom_sf"/>
</dbReference>
<feature type="compositionally biased region" description="Acidic residues" evidence="7">
    <location>
        <begin position="242"/>
        <end position="251"/>
    </location>
</feature>
<dbReference type="Proteomes" id="UP000824998">
    <property type="component" value="Unassembled WGS sequence"/>
</dbReference>
<dbReference type="InterPro" id="IPR001766">
    <property type="entry name" value="Fork_head_dom"/>
</dbReference>
<dbReference type="EMBL" id="MU251374">
    <property type="protein sequence ID" value="KAG9238149.1"/>
    <property type="molecule type" value="Genomic_DNA"/>
</dbReference>
<feature type="compositionally biased region" description="Polar residues" evidence="7">
    <location>
        <begin position="499"/>
        <end position="515"/>
    </location>
</feature>
<dbReference type="GO" id="GO:0005634">
    <property type="term" value="C:nucleus"/>
    <property type="evidence" value="ECO:0007669"/>
    <property type="project" value="UniProtKB-SubCell"/>
</dbReference>
<dbReference type="AlphaFoldDB" id="A0A9P7YQV9"/>
<feature type="compositionally biased region" description="Acidic residues" evidence="7">
    <location>
        <begin position="610"/>
        <end position="620"/>
    </location>
</feature>
<dbReference type="PANTHER" id="PTHR45881:SF1">
    <property type="entry name" value="FORK HEAD PROTEIN HOMOLOG 2"/>
    <property type="match status" value="1"/>
</dbReference>
<dbReference type="InterPro" id="IPR030456">
    <property type="entry name" value="TF_fork_head_CS_2"/>
</dbReference>
<dbReference type="PROSITE" id="PS50006">
    <property type="entry name" value="FHA_DOMAIN"/>
    <property type="match status" value="1"/>
</dbReference>
<dbReference type="Gene3D" id="2.60.200.20">
    <property type="match status" value="1"/>
</dbReference>
<dbReference type="PROSITE" id="PS00658">
    <property type="entry name" value="FORK_HEAD_2"/>
    <property type="match status" value="1"/>
</dbReference>
<protein>
    <submittedName>
        <fullName evidence="10">Fork head protein like protein</fullName>
    </submittedName>
</protein>
<evidence type="ECO:0000256" key="6">
    <source>
        <dbReference type="PROSITE-ProRule" id="PRU00089"/>
    </source>
</evidence>
<dbReference type="InterPro" id="IPR036388">
    <property type="entry name" value="WH-like_DNA-bd_sf"/>
</dbReference>
<evidence type="ECO:0000256" key="3">
    <source>
        <dbReference type="ARBA" id="ARBA00023125"/>
    </source>
</evidence>
<evidence type="ECO:0000256" key="1">
    <source>
        <dbReference type="ARBA" id="ARBA00004123"/>
    </source>
</evidence>
<feature type="compositionally biased region" description="Polar residues" evidence="7">
    <location>
        <begin position="626"/>
        <end position="653"/>
    </location>
</feature>
<keyword evidence="11" id="KW-1185">Reference proteome</keyword>
<keyword evidence="2" id="KW-0805">Transcription regulation</keyword>
<dbReference type="OrthoDB" id="5954824at2759"/>
<feature type="compositionally biased region" description="Polar residues" evidence="7">
    <location>
        <begin position="452"/>
        <end position="466"/>
    </location>
</feature>
<dbReference type="GO" id="GO:0000978">
    <property type="term" value="F:RNA polymerase II cis-regulatory region sequence-specific DNA binding"/>
    <property type="evidence" value="ECO:0007669"/>
    <property type="project" value="TreeGrafter"/>
</dbReference>
<proteinExistence type="predicted"/>
<reference evidence="10" key="1">
    <citation type="journal article" date="2021" name="IMA Fungus">
        <title>Genomic characterization of three marine fungi, including Emericellopsis atlantica sp. nov. with signatures of a generalist lifestyle and marine biomass degradation.</title>
        <authorList>
            <person name="Hagestad O.C."/>
            <person name="Hou L."/>
            <person name="Andersen J.H."/>
            <person name="Hansen E.H."/>
            <person name="Altermark B."/>
            <person name="Li C."/>
            <person name="Kuhnert E."/>
            <person name="Cox R.J."/>
            <person name="Crous P.W."/>
            <person name="Spatafora J.W."/>
            <person name="Lail K."/>
            <person name="Amirebrahimi M."/>
            <person name="Lipzen A."/>
            <person name="Pangilinan J."/>
            <person name="Andreopoulos W."/>
            <person name="Hayes R.D."/>
            <person name="Ng V."/>
            <person name="Grigoriev I.V."/>
            <person name="Jackson S.A."/>
            <person name="Sutton T.D.S."/>
            <person name="Dobson A.D.W."/>
            <person name="Rama T."/>
        </authorList>
    </citation>
    <scope>NUCLEOTIDE SEQUENCE</scope>
    <source>
        <strain evidence="10">TRa018bII</strain>
    </source>
</reference>
<evidence type="ECO:0000256" key="5">
    <source>
        <dbReference type="ARBA" id="ARBA00023242"/>
    </source>
</evidence>
<dbReference type="PRINTS" id="PR00053">
    <property type="entry name" value="FORKHEAD"/>
</dbReference>
<evidence type="ECO:0000256" key="7">
    <source>
        <dbReference type="SAM" id="MobiDB-lite"/>
    </source>
</evidence>
<feature type="compositionally biased region" description="Polar residues" evidence="7">
    <location>
        <begin position="538"/>
        <end position="552"/>
    </location>
</feature>
<sequence>MPPSKRSSRRETVNSTLDIPHSSPSHPTKRRKKAEQPTEQPAEPCALEPDPEPVKLPVDRAGINMNDEELIGAVVTHLLLPEHHVQASQEHANVLYREHNRAGVQAYAKLAGKDWTFYVRSLNNVIGRPPEGATPKTPSGLLGQVEEEDGVHVDLGPNKMVSRLHAEIYFNSEYESWNIHVKGRNGIRINEKTCRRGEKIELESGQVIEAGGVEMMFVLPREGSLRIDNAYLLRAGLIQAPEEEDKGDETEAPNSSQTLSVPGPRGQSGSGPQPIAPAPPDYQRPGTPVGARSKSQYSIGKSPGFSGGTMLMTSDDVDLSLDSNQHIKPSYSYAQMISQAIFDTESEQLNLSGIYTFIQDKYAYYRHQQGGGWQNSIRHNLSLNKAFHKIARSSDEPGKGMKWCIMPEVRDEMAKNCQRGGRGGHRGSSGPNSPANFGYLSSNRGKRRSPKSKSPTTISFPSNIPQFTPDRGGPPAQEDVPGDGSPLPRHRRNNGAFGMSSNAPGSPPVLSSSYLQEEIGSMVTPAPSRVHPRLVPPSTAQRPSQHMPTSSPAPFWKYADIGTPMKAPDFDISPIKGLGAGIPLSSSPPPRQSSAASPTQNGEPVGTEMPVEEEPEEEGGFDLSRGFQSIGSYHAPNNNLVSANHTSSLVGDP</sequence>
<dbReference type="PANTHER" id="PTHR45881">
    <property type="entry name" value="CHECKPOINT SUPPRESSOR 1-LIKE, ISOFORM A-RELATED"/>
    <property type="match status" value="1"/>
</dbReference>
<feature type="region of interest" description="Disordered" evidence="7">
    <location>
        <begin position="242"/>
        <end position="305"/>
    </location>
</feature>
<keyword evidence="5 6" id="KW-0539">Nucleus</keyword>
<dbReference type="Gene3D" id="1.10.10.10">
    <property type="entry name" value="Winged helix-like DNA-binding domain superfamily/Winged helix DNA-binding domain"/>
    <property type="match status" value="1"/>
</dbReference>
<evidence type="ECO:0000313" key="11">
    <source>
        <dbReference type="Proteomes" id="UP000824998"/>
    </source>
</evidence>
<feature type="region of interest" description="Disordered" evidence="7">
    <location>
        <begin position="1"/>
        <end position="56"/>
    </location>
</feature>
<keyword evidence="4" id="KW-0804">Transcription</keyword>
<accession>A0A9P7YQV9</accession>
<comment type="subcellular location">
    <subcellularLocation>
        <location evidence="1 6">Nucleus</location>
    </subcellularLocation>
</comment>
<evidence type="ECO:0000259" key="9">
    <source>
        <dbReference type="PROSITE" id="PS50039"/>
    </source>
</evidence>
<feature type="compositionally biased region" description="Low complexity" evidence="7">
    <location>
        <begin position="262"/>
        <end position="273"/>
    </location>
</feature>
<dbReference type="CDD" id="cd22701">
    <property type="entry name" value="FHA_FKH1-like"/>
    <property type="match status" value="1"/>
</dbReference>
<name>A0A9P7YQV9_9HELO</name>